<dbReference type="GO" id="GO:0016558">
    <property type="term" value="P:protein import into peroxisome matrix"/>
    <property type="evidence" value="ECO:0007669"/>
    <property type="project" value="TreeGrafter"/>
</dbReference>
<dbReference type="OrthoDB" id="2187at2759"/>
<dbReference type="PANTHER" id="PTHR23077:SF9">
    <property type="entry name" value="PEROXISOMAL ATPASE PEX6"/>
    <property type="match status" value="1"/>
</dbReference>
<dbReference type="InterPro" id="IPR003960">
    <property type="entry name" value="ATPase_AAA_CS"/>
</dbReference>
<reference evidence="2" key="2">
    <citation type="submission" date="2019-07" db="EMBL/GenBank/DDBJ databases">
        <authorList>
            <person name="Yang Y."/>
            <person name="Bocs S."/>
            <person name="Baudouin L."/>
        </authorList>
    </citation>
    <scope>NUCLEOTIDE SEQUENCE</scope>
    <source>
        <tissue evidence="2">Spear leaf of Hainan Tall coconut</tissue>
    </source>
</reference>
<dbReference type="InterPro" id="IPR003593">
    <property type="entry name" value="AAA+_ATPase"/>
</dbReference>
<dbReference type="SUPFAM" id="SSF52540">
    <property type="entry name" value="P-loop containing nucleoside triphosphate hydrolases"/>
    <property type="match status" value="2"/>
</dbReference>
<dbReference type="PROSITE" id="PS00674">
    <property type="entry name" value="AAA"/>
    <property type="match status" value="1"/>
</dbReference>
<keyword evidence="3" id="KW-1185">Reference proteome</keyword>
<evidence type="ECO:0000313" key="3">
    <source>
        <dbReference type="Proteomes" id="UP000797356"/>
    </source>
</evidence>
<proteinExistence type="predicted"/>
<dbReference type="SMART" id="SM00382">
    <property type="entry name" value="AAA"/>
    <property type="match status" value="1"/>
</dbReference>
<gene>
    <name evidence="2" type="ORF">COCNU_02G019460</name>
</gene>
<feature type="domain" description="AAA+ ATPase" evidence="1">
    <location>
        <begin position="379"/>
        <end position="751"/>
    </location>
</feature>
<evidence type="ECO:0000313" key="2">
    <source>
        <dbReference type="EMBL" id="KAG1331978.1"/>
    </source>
</evidence>
<dbReference type="GO" id="GO:0005778">
    <property type="term" value="C:peroxisomal membrane"/>
    <property type="evidence" value="ECO:0007669"/>
    <property type="project" value="TreeGrafter"/>
</dbReference>
<dbReference type="InterPro" id="IPR027417">
    <property type="entry name" value="P-loop_NTPase"/>
</dbReference>
<organism evidence="2 3">
    <name type="scientific">Cocos nucifera</name>
    <name type="common">Coconut palm</name>
    <dbReference type="NCBI Taxonomy" id="13894"/>
    <lineage>
        <taxon>Eukaryota</taxon>
        <taxon>Viridiplantae</taxon>
        <taxon>Streptophyta</taxon>
        <taxon>Embryophyta</taxon>
        <taxon>Tracheophyta</taxon>
        <taxon>Spermatophyta</taxon>
        <taxon>Magnoliopsida</taxon>
        <taxon>Liliopsida</taxon>
        <taxon>Arecaceae</taxon>
        <taxon>Arecoideae</taxon>
        <taxon>Cocoseae</taxon>
        <taxon>Attaleinae</taxon>
        <taxon>Cocos</taxon>
    </lineage>
</organism>
<dbReference type="Pfam" id="PF00004">
    <property type="entry name" value="AAA"/>
    <property type="match status" value="2"/>
</dbReference>
<reference evidence="2" key="1">
    <citation type="journal article" date="2017" name="Gigascience">
        <title>The genome draft of coconut (Cocos nucifera).</title>
        <authorList>
            <person name="Xiao Y."/>
            <person name="Xu P."/>
            <person name="Fan H."/>
            <person name="Baudouin L."/>
            <person name="Xia W."/>
            <person name="Bocs S."/>
            <person name="Xu J."/>
            <person name="Li Q."/>
            <person name="Guo A."/>
            <person name="Zhou L."/>
            <person name="Li J."/>
            <person name="Wu Y."/>
            <person name="Ma Z."/>
            <person name="Armero A."/>
            <person name="Issali A.E."/>
            <person name="Liu N."/>
            <person name="Peng M."/>
            <person name="Yang Y."/>
        </authorList>
    </citation>
    <scope>NUCLEOTIDE SEQUENCE</scope>
    <source>
        <tissue evidence="2">Spear leaf of Hainan Tall coconut</tissue>
    </source>
</reference>
<name>A0A8K0I211_COCNU</name>
<dbReference type="EMBL" id="CM017873">
    <property type="protein sequence ID" value="KAG1331978.1"/>
    <property type="molecule type" value="Genomic_DNA"/>
</dbReference>
<dbReference type="GO" id="GO:0005829">
    <property type="term" value="C:cytosol"/>
    <property type="evidence" value="ECO:0007669"/>
    <property type="project" value="TreeGrafter"/>
</dbReference>
<dbReference type="Gene3D" id="1.10.8.60">
    <property type="match status" value="1"/>
</dbReference>
<dbReference type="Gene3D" id="3.40.50.300">
    <property type="entry name" value="P-loop containing nucleotide triphosphate hydrolases"/>
    <property type="match status" value="2"/>
</dbReference>
<dbReference type="PANTHER" id="PTHR23077">
    <property type="entry name" value="AAA-FAMILY ATPASE"/>
    <property type="match status" value="1"/>
</dbReference>
<dbReference type="GO" id="GO:0005524">
    <property type="term" value="F:ATP binding"/>
    <property type="evidence" value="ECO:0007669"/>
    <property type="project" value="InterPro"/>
</dbReference>
<dbReference type="AlphaFoldDB" id="A0A8K0I211"/>
<dbReference type="InterPro" id="IPR050168">
    <property type="entry name" value="AAA_ATPase_domain"/>
</dbReference>
<accession>A0A8K0I211</accession>
<comment type="caution">
    <text evidence="2">The sequence shown here is derived from an EMBL/GenBank/DDBJ whole genome shotgun (WGS) entry which is preliminary data.</text>
</comment>
<dbReference type="InterPro" id="IPR003959">
    <property type="entry name" value="ATPase_AAA_core"/>
</dbReference>
<sequence length="881" mass="96234">MERRKPLILSCTRALLDSILNSARSGGIIDGGGGIDLRARASGNHGRLGLRLTAGILKFADDGAGGDELKENSHLVGVSASVLKRLSITAGSLVLVKNSDTNVGRIVKVMVLDRPVVGEKREECTDQAISASSSCRVMNILSSFTYPSSIHLSLDQEVAYVTPLLAFNLGLHVSCLKLLVHGGQESLKSLFEAEGRETDERRTNNSSMHIELDAWPHLPKYASHLRVSFVKIPECGMLGSLRGNSTIEVGDRQDIIDSALNAYFKVDRFLARGDVFCIHINWYCGSEMCVACNRKTLERFSSNRIYFKVMAMEPLNEPILRVNCNQTALVLGGSATSAIPPDILIGNYNELMPLQGDTVKLLASILAPTLCPSALSSKFRVAVFLYGPAGCGKRSVVRYVAGRLGLHLVEFSCHDLVAPAERKMPAALANMFKMAHRYSPSILLLRHFDVFGNLSSNEGSPSDQVGITSEVASVIRELTEPVSEDEEFNPEKAADDGSYLVEAERVSSHRVLLVAAADTSEGSPSDQIGITSEVASVIREFTEPVSEDEEFNPEKAADDGSYLVEAERVSSHRVLLVAAADTSEGLQPPIRRCFSHEISMSSLSEAQRINMLSQSLQGATKIHDQTLLAKAVATECSLNFLSVKGPELINMYIGESEKNVRDIFQKARSARPCVIFFDELDSLAPARGAAGDSGGVMDRVVSQMLAEIDGLNESSQDLFIIGASNRPDLIDPALLRPGRFDKLLYVGVNSDVSYRERVLKALTRKFKLHENVSLFSIAKKCPPNFTGADMYALCADAWFHAAKRKVSDNCKDSSSIDDKADSVVVEINDFIKFFLSSNMFTNKDNYVYDAAQVLGELSPSLSMDELKKYEQLKEQFEGASK</sequence>
<dbReference type="Proteomes" id="UP000797356">
    <property type="component" value="Chromosome 2"/>
</dbReference>
<dbReference type="GO" id="GO:0016887">
    <property type="term" value="F:ATP hydrolysis activity"/>
    <property type="evidence" value="ECO:0007669"/>
    <property type="project" value="InterPro"/>
</dbReference>
<dbReference type="FunFam" id="1.10.8.60:FF:000077">
    <property type="entry name" value="Peroxisome biogenesis protein 6"/>
    <property type="match status" value="1"/>
</dbReference>
<protein>
    <recommendedName>
        <fullName evidence="1">AAA+ ATPase domain-containing protein</fullName>
    </recommendedName>
</protein>
<evidence type="ECO:0000259" key="1">
    <source>
        <dbReference type="SMART" id="SM00382"/>
    </source>
</evidence>